<feature type="binding site" evidence="7">
    <location>
        <begin position="77"/>
        <end position="78"/>
    </location>
    <ligand>
        <name>substrate</name>
    </ligand>
</feature>
<dbReference type="PANTHER" id="PTHR21198:SF2">
    <property type="entry name" value="GLUTAMATE RACEMASE"/>
    <property type="match status" value="1"/>
</dbReference>
<dbReference type="PROSITE" id="PS00923">
    <property type="entry name" value="ASP_GLU_RACEMASE_1"/>
    <property type="match status" value="1"/>
</dbReference>
<comment type="catalytic activity">
    <reaction evidence="1 7">
        <text>L-glutamate = D-glutamate</text>
        <dbReference type="Rhea" id="RHEA:12813"/>
        <dbReference type="ChEBI" id="CHEBI:29985"/>
        <dbReference type="ChEBI" id="CHEBI:29986"/>
        <dbReference type="EC" id="5.1.1.3"/>
    </reaction>
</comment>
<feature type="binding site" evidence="7">
    <location>
        <begin position="45"/>
        <end position="46"/>
    </location>
    <ligand>
        <name>substrate</name>
    </ligand>
</feature>
<keyword evidence="4 7" id="KW-0573">Peptidoglycan synthesis</keyword>
<dbReference type="PROSITE" id="PS00924">
    <property type="entry name" value="ASP_GLU_RACEMASE_2"/>
    <property type="match status" value="1"/>
</dbReference>
<dbReference type="InterPro" id="IPR004391">
    <property type="entry name" value="Glu_race"/>
</dbReference>
<dbReference type="EC" id="5.1.1.3" evidence="2 7"/>
<sequence length="271" mass="28868">MPMTADAAIGIFDSGIGGLSVLRHIHANLPSEHLLYFADSGYAPYGDKTEAEIVERSLAIASFLLAQNIKALVVACNTATAAAIQAIRTRWPNLIVVGIEPGLKPAAQQSKSGVVGVLATRSTLSSKRFAALQQQVESDTQVRFLPQACVGLVDLIEKAELYSPTTIGLLERYLAPLLEQEADTLVLGCTHYPFLREAIASVCLRISGTTPAIIDTGDAVTRQLTRLLQARTLLNPNDAGSLRGYTTASSSTLQHAFSSLLKLKPEVSALA</sequence>
<dbReference type="GO" id="GO:0008881">
    <property type="term" value="F:glutamate racemase activity"/>
    <property type="evidence" value="ECO:0007669"/>
    <property type="project" value="UniProtKB-EC"/>
</dbReference>
<dbReference type="Gene3D" id="3.40.50.1860">
    <property type="match status" value="2"/>
</dbReference>
<protein>
    <recommendedName>
        <fullName evidence="2 7">Glutamate racemase</fullName>
        <ecNumber evidence="2 7">5.1.1.3</ecNumber>
    </recommendedName>
</protein>
<keyword evidence="3 7" id="KW-0133">Cell shape</keyword>
<evidence type="ECO:0000256" key="2">
    <source>
        <dbReference type="ARBA" id="ARBA00013090"/>
    </source>
</evidence>
<dbReference type="InterPro" id="IPR033134">
    <property type="entry name" value="Asp/Glu_racemase_AS_2"/>
</dbReference>
<dbReference type="PANTHER" id="PTHR21198">
    <property type="entry name" value="GLUTAMATE RACEMASE"/>
    <property type="match status" value="1"/>
</dbReference>
<organism evidence="8 9">
    <name type="scientific">Herbaspirillum lusitanum</name>
    <dbReference type="NCBI Taxonomy" id="213312"/>
    <lineage>
        <taxon>Bacteria</taxon>
        <taxon>Pseudomonadati</taxon>
        <taxon>Pseudomonadota</taxon>
        <taxon>Betaproteobacteria</taxon>
        <taxon>Burkholderiales</taxon>
        <taxon>Oxalobacteraceae</taxon>
        <taxon>Herbaspirillum</taxon>
    </lineage>
</organism>
<comment type="caution">
    <text evidence="8">The sequence shown here is derived from an EMBL/GenBank/DDBJ whole genome shotgun (WGS) entry which is preliminary data.</text>
</comment>
<feature type="active site" description="Proton donor/acceptor" evidence="7">
    <location>
        <position position="76"/>
    </location>
</feature>
<evidence type="ECO:0000256" key="3">
    <source>
        <dbReference type="ARBA" id="ARBA00022960"/>
    </source>
</evidence>
<comment type="pathway">
    <text evidence="7">Cell wall biogenesis; peptidoglycan biosynthesis.</text>
</comment>
<dbReference type="EMBL" id="JAQQFM010000002">
    <property type="protein sequence ID" value="MFL9923402.1"/>
    <property type="molecule type" value="Genomic_DNA"/>
</dbReference>
<dbReference type="HAMAP" id="MF_00258">
    <property type="entry name" value="Glu_racemase"/>
    <property type="match status" value="1"/>
</dbReference>
<reference evidence="8 9" key="1">
    <citation type="journal article" date="2024" name="Chem. Sci.">
        <title>Discovery of megapolipeptins by genome mining of a Burkholderiales bacteria collection.</title>
        <authorList>
            <person name="Paulo B.S."/>
            <person name="Recchia M.J.J."/>
            <person name="Lee S."/>
            <person name="Fergusson C.H."/>
            <person name="Romanowski S.B."/>
            <person name="Hernandez A."/>
            <person name="Krull N."/>
            <person name="Liu D.Y."/>
            <person name="Cavanagh H."/>
            <person name="Bos A."/>
            <person name="Gray C.A."/>
            <person name="Murphy B.T."/>
            <person name="Linington R.G."/>
            <person name="Eustaquio A.S."/>
        </authorList>
    </citation>
    <scope>NUCLEOTIDE SEQUENCE [LARGE SCALE GENOMIC DNA]</scope>
    <source>
        <strain evidence="8 9">RL21-008-BIB-A</strain>
    </source>
</reference>
<evidence type="ECO:0000256" key="5">
    <source>
        <dbReference type="ARBA" id="ARBA00023235"/>
    </source>
</evidence>
<keyword evidence="6 7" id="KW-0961">Cell wall biogenesis/degradation</keyword>
<evidence type="ECO:0000256" key="4">
    <source>
        <dbReference type="ARBA" id="ARBA00022984"/>
    </source>
</evidence>
<gene>
    <name evidence="7 8" type="primary">murI</name>
    <name evidence="8" type="ORF">PQR62_03935</name>
</gene>
<dbReference type="InterPro" id="IPR015942">
    <property type="entry name" value="Asp/Glu/hydantoin_racemase"/>
</dbReference>
<accession>A0ABW9A6W3</accession>
<name>A0ABW9A6W3_9BURK</name>
<dbReference type="SUPFAM" id="SSF53681">
    <property type="entry name" value="Aspartate/glutamate racemase"/>
    <property type="match status" value="2"/>
</dbReference>
<feature type="active site" description="Proton donor/acceptor" evidence="7">
    <location>
        <position position="189"/>
    </location>
</feature>
<keyword evidence="9" id="KW-1185">Reference proteome</keyword>
<dbReference type="NCBIfam" id="TIGR00067">
    <property type="entry name" value="glut_race"/>
    <property type="match status" value="1"/>
</dbReference>
<dbReference type="Proteomes" id="UP001629246">
    <property type="component" value="Unassembled WGS sequence"/>
</dbReference>
<proteinExistence type="inferred from homology"/>
<dbReference type="Pfam" id="PF01177">
    <property type="entry name" value="Asp_Glu_race"/>
    <property type="match status" value="1"/>
</dbReference>
<feature type="binding site" evidence="7">
    <location>
        <begin position="13"/>
        <end position="14"/>
    </location>
    <ligand>
        <name>substrate</name>
    </ligand>
</feature>
<keyword evidence="5 7" id="KW-0413">Isomerase</keyword>
<comment type="function">
    <text evidence="7">Provides the (R)-glutamate required for cell wall biosynthesis.</text>
</comment>
<dbReference type="InterPro" id="IPR001920">
    <property type="entry name" value="Asp/Glu_race"/>
</dbReference>
<comment type="similarity">
    <text evidence="7">Belongs to the aspartate/glutamate racemases family.</text>
</comment>
<dbReference type="RefSeq" id="WP_408155024.1">
    <property type="nucleotide sequence ID" value="NZ_JAQQFM010000002.1"/>
</dbReference>
<evidence type="ECO:0000256" key="1">
    <source>
        <dbReference type="ARBA" id="ARBA00001602"/>
    </source>
</evidence>
<evidence type="ECO:0000256" key="6">
    <source>
        <dbReference type="ARBA" id="ARBA00023316"/>
    </source>
</evidence>
<evidence type="ECO:0000313" key="8">
    <source>
        <dbReference type="EMBL" id="MFL9923402.1"/>
    </source>
</evidence>
<dbReference type="InterPro" id="IPR018187">
    <property type="entry name" value="Asp/Glu_racemase_AS_1"/>
</dbReference>
<evidence type="ECO:0000313" key="9">
    <source>
        <dbReference type="Proteomes" id="UP001629246"/>
    </source>
</evidence>
<evidence type="ECO:0000256" key="7">
    <source>
        <dbReference type="HAMAP-Rule" id="MF_00258"/>
    </source>
</evidence>
<feature type="binding site" evidence="7">
    <location>
        <begin position="190"/>
        <end position="191"/>
    </location>
    <ligand>
        <name>substrate</name>
    </ligand>
</feature>